<gene>
    <name evidence="3" type="ORF">GSY69_08425</name>
</gene>
<comment type="caution">
    <text evidence="3">The sequence shown here is derived from an EMBL/GenBank/DDBJ whole genome shotgun (WGS) entry which is preliminary data.</text>
</comment>
<dbReference type="Proteomes" id="UP000469215">
    <property type="component" value="Unassembled WGS sequence"/>
</dbReference>
<keyword evidence="4" id="KW-1185">Reference proteome</keyword>
<feature type="non-terminal residue" evidence="3">
    <location>
        <position position="672"/>
    </location>
</feature>
<feature type="compositionally biased region" description="Low complexity" evidence="1">
    <location>
        <begin position="648"/>
        <end position="660"/>
    </location>
</feature>
<feature type="region of interest" description="Disordered" evidence="1">
    <location>
        <begin position="157"/>
        <end position="177"/>
    </location>
</feature>
<dbReference type="EMBL" id="WWEQ01000031">
    <property type="protein sequence ID" value="MYM19989.1"/>
    <property type="molecule type" value="Genomic_DNA"/>
</dbReference>
<evidence type="ECO:0000313" key="4">
    <source>
        <dbReference type="Proteomes" id="UP000469215"/>
    </source>
</evidence>
<dbReference type="AlphaFoldDB" id="A0A6N9H7Q6"/>
<evidence type="ECO:0000313" key="3">
    <source>
        <dbReference type="EMBL" id="MYM19989.1"/>
    </source>
</evidence>
<feature type="domain" description="Helicase XPB/Ssl2 N-terminal" evidence="2">
    <location>
        <begin position="452"/>
        <end position="574"/>
    </location>
</feature>
<dbReference type="Pfam" id="PF13625">
    <property type="entry name" value="Helicase_C_3"/>
    <property type="match status" value="1"/>
</dbReference>
<dbReference type="InterPro" id="IPR032830">
    <property type="entry name" value="XPB/Ssl2_N"/>
</dbReference>
<name>A0A6N9H7Q6_9MICO</name>
<evidence type="ECO:0000259" key="2">
    <source>
        <dbReference type="Pfam" id="PF13625"/>
    </source>
</evidence>
<dbReference type="RefSeq" id="WP_160953415.1">
    <property type="nucleotide sequence ID" value="NZ_WWEQ01000031.1"/>
</dbReference>
<sequence length="672" mass="68033">MPPLQSFAAWLAAAESQRFAAFAARRRDLMRTDAADLTRVAGLAGTRASVATALESLSTAALQAMQRAASAARLGPTVSAAEALAAPGAEGATAGEGAAGAEGAADAEDDDPAVVLAELLDTGLVWPADPADSAAPLRAAELRIQAEAIGLLPTTAAERADPPAWTSARRPARPRPQTVPPAIAANAQAAAVSDTVSGLLAAVRTVAEAEASQLATGGIGKRDVQRIGTRLSADPAHTVLLLEIAGAMGLLGVGGSDLDPQWLPTAEYDRALGAGRAEVWAGAVRAWLRLSVGIDHVLAGRTPRGDRIHALAAAAGSHRGSPYPGSRGRAPLPFARFRVLTGLAELAGEGEAIDDAALAAQLRWDHPLAPALEDATVGRLLAEAEALGLTCTPLAAPRAHALTPLGAELAAGLRAAMPAELAPLGFAAELVEVAPGVTAAAQALLPELVEDVIVQSDLTAVATGPVDPRTAAVLEALAEVETRGQGTVYRFTESSLTRAFESGLSAQEVRERIAGVSRTGLPQPLEYLLAETAARMRRVRIAAARSVVVVDDPADLAALLAEPVMIAAGLQQLAPTVALAGVGSDRLDQLLAAAGIRTLHTAGAGGAPPRGRPPAPAAPLAQRSTRVPDAQLEAFAQRLRATGGGRSASGPAPAGGQSPADIAHALREAAAA</sequence>
<accession>A0A6N9H7Q6</accession>
<feature type="region of interest" description="Disordered" evidence="1">
    <location>
        <begin position="602"/>
        <end position="672"/>
    </location>
</feature>
<evidence type="ECO:0000256" key="1">
    <source>
        <dbReference type="SAM" id="MobiDB-lite"/>
    </source>
</evidence>
<organism evidence="3 4">
    <name type="scientific">Brevibacterium rongguiense</name>
    <dbReference type="NCBI Taxonomy" id="2695267"/>
    <lineage>
        <taxon>Bacteria</taxon>
        <taxon>Bacillati</taxon>
        <taxon>Actinomycetota</taxon>
        <taxon>Actinomycetes</taxon>
        <taxon>Micrococcales</taxon>
        <taxon>Brevibacteriaceae</taxon>
        <taxon>Brevibacterium</taxon>
    </lineage>
</organism>
<reference evidence="3 4" key="1">
    <citation type="submission" date="2020-01" db="EMBL/GenBank/DDBJ databases">
        <authorList>
            <person name="Deng T."/>
        </authorList>
    </citation>
    <scope>NUCLEOTIDE SEQUENCE [LARGE SCALE GENOMIC DNA]</scope>
    <source>
        <strain evidence="3 4">5221</strain>
    </source>
</reference>
<proteinExistence type="predicted"/>
<protein>
    <recommendedName>
        <fullName evidence="2">Helicase XPB/Ssl2 N-terminal domain-containing protein</fullName>
    </recommendedName>
</protein>